<reference evidence="1" key="1">
    <citation type="journal article" date="2015" name="Nature">
        <title>Complex archaea that bridge the gap between prokaryotes and eukaryotes.</title>
        <authorList>
            <person name="Spang A."/>
            <person name="Saw J.H."/>
            <person name="Jorgensen S.L."/>
            <person name="Zaremba-Niedzwiedzka K."/>
            <person name="Martijn J."/>
            <person name="Lind A.E."/>
            <person name="van Eijk R."/>
            <person name="Schleper C."/>
            <person name="Guy L."/>
            <person name="Ettema T.J."/>
        </authorList>
    </citation>
    <scope>NUCLEOTIDE SEQUENCE</scope>
</reference>
<comment type="caution">
    <text evidence="1">The sequence shown here is derived from an EMBL/GenBank/DDBJ whole genome shotgun (WGS) entry which is preliminary data.</text>
</comment>
<dbReference type="InterPro" id="IPR007197">
    <property type="entry name" value="rSAM"/>
</dbReference>
<dbReference type="EMBL" id="LAZR01000393">
    <property type="protein sequence ID" value="KKN70978.1"/>
    <property type="molecule type" value="Genomic_DNA"/>
</dbReference>
<dbReference type="GO" id="GO:0003824">
    <property type="term" value="F:catalytic activity"/>
    <property type="evidence" value="ECO:0007669"/>
    <property type="project" value="InterPro"/>
</dbReference>
<proteinExistence type="predicted"/>
<dbReference type="GO" id="GO:0051536">
    <property type="term" value="F:iron-sulfur cluster binding"/>
    <property type="evidence" value="ECO:0007669"/>
    <property type="project" value="InterPro"/>
</dbReference>
<dbReference type="SFLD" id="SFLDS00029">
    <property type="entry name" value="Radical_SAM"/>
    <property type="match status" value="1"/>
</dbReference>
<dbReference type="InterPro" id="IPR058240">
    <property type="entry name" value="rSAM_sf"/>
</dbReference>
<dbReference type="AlphaFoldDB" id="A0A0F9VYZ8"/>
<organism evidence="1">
    <name type="scientific">marine sediment metagenome</name>
    <dbReference type="NCBI Taxonomy" id="412755"/>
    <lineage>
        <taxon>unclassified sequences</taxon>
        <taxon>metagenomes</taxon>
        <taxon>ecological metagenomes</taxon>
    </lineage>
</organism>
<gene>
    <name evidence="1" type="ORF">LCGC14_0425800</name>
</gene>
<evidence type="ECO:0000313" key="1">
    <source>
        <dbReference type="EMBL" id="KKN70978.1"/>
    </source>
</evidence>
<sequence>MKSNGLKRHTKQHKAANAMQSQNKILLVDADSTIPNIALMKLAAYYKQVDIVKCNISYYPHKRKDVVVNAVGYDKVFVSAIFFSTPNHLKVTNCNCIEYGGSAYSITKKLPDEVIAWKSDYSIYPNADTSYGFLTRGCFRNCEFCIVRQKEGNIHLDESVEKIVQHKQVKFLDNNFLCHPQADEILQRLVAHKIRFQFNQGLDIRLVTDENARLLSQADYIGSYIFAFDNVSDEDIIVNKLGILKKHSTSNWACKFFIYCHPEMDIVNSVCYRVNWCKANQVLPYLMRDISCWDSDESGFYTDLGAWANQPGIFKNMSFEEFMYKRCPSNELRQQRSIATYNEGKQDASKWQRIVDDKSLQLAAEAEQLTTDDFNDLII</sequence>
<protein>
    <recommendedName>
        <fullName evidence="2">Radical SAM core domain-containing protein</fullName>
    </recommendedName>
</protein>
<evidence type="ECO:0008006" key="2">
    <source>
        <dbReference type="Google" id="ProtNLM"/>
    </source>
</evidence>
<accession>A0A0F9VYZ8</accession>
<dbReference type="SUPFAM" id="SSF102114">
    <property type="entry name" value="Radical SAM enzymes"/>
    <property type="match status" value="1"/>
</dbReference>
<name>A0A0F9VYZ8_9ZZZZ</name>